<dbReference type="NCBIfam" id="TIGR03721">
    <property type="entry name" value="exospore_TM"/>
    <property type="match status" value="1"/>
</dbReference>
<reference evidence="1 2" key="1">
    <citation type="submission" date="2020-01" db="EMBL/GenBank/DDBJ databases">
        <authorList>
            <person name="Liu G."/>
            <person name="Liu B."/>
        </authorList>
    </citation>
    <scope>NUCLEOTIDE SEQUENCE [LARGE SCALE GENOMIC DNA]</scope>
    <source>
        <strain evidence="1 2">FJAT-51161</strain>
    </source>
</reference>
<evidence type="ECO:0008006" key="3">
    <source>
        <dbReference type="Google" id="ProtNLM"/>
    </source>
</evidence>
<protein>
    <recommendedName>
        <fullName evidence="3">BclB domain-containing protein</fullName>
    </recommendedName>
</protein>
<keyword evidence="2" id="KW-1185">Reference proteome</keyword>
<evidence type="ECO:0000313" key="1">
    <source>
        <dbReference type="EMBL" id="QQP15046.1"/>
    </source>
</evidence>
<gene>
    <name evidence="1" type="ORF">FJQ98_20360</name>
</gene>
<dbReference type="Proteomes" id="UP000596049">
    <property type="component" value="Chromosome"/>
</dbReference>
<evidence type="ECO:0000313" key="2">
    <source>
        <dbReference type="Proteomes" id="UP000596049"/>
    </source>
</evidence>
<proteinExistence type="predicted"/>
<name>A0ABX7AYM3_9BACI</name>
<organism evidence="1 2">
    <name type="scientific">Lysinibacillus agricola</name>
    <dbReference type="NCBI Taxonomy" id="2590012"/>
    <lineage>
        <taxon>Bacteria</taxon>
        <taxon>Bacillati</taxon>
        <taxon>Bacillota</taxon>
        <taxon>Bacilli</taxon>
        <taxon>Bacillales</taxon>
        <taxon>Bacillaceae</taxon>
        <taxon>Lysinibacillus</taxon>
    </lineage>
</organism>
<dbReference type="EMBL" id="CP067341">
    <property type="protein sequence ID" value="QQP15046.1"/>
    <property type="molecule type" value="Genomic_DNA"/>
</dbReference>
<sequence length="198" mass="19623">MDCRCNCPSEKKVECNAGPFVGIDAACITPPTATGFMIPYASGINPVTMDTLDSGLAGTVSTLGFGTTLSVPLTGTTIVVITGTEAFSVSRAGNITAISASFTSTSAVTFAGTVTITAQIYSAPAGSNTFSPTTALVNLTPSLTTVTPGTIANGTINVAPVPVSPGDLLLMVFSATATGTGSLVNTVQGFGSASITIV</sequence>
<accession>A0ABX7AYM3</accession>
<dbReference type="InterPro" id="IPR021210">
    <property type="entry name" value="Exosporium_BclB"/>
</dbReference>